<keyword evidence="9" id="KW-1185">Reference proteome</keyword>
<keyword evidence="7" id="KW-0998">Cell outer membrane</keyword>
<dbReference type="InterPro" id="IPR003423">
    <property type="entry name" value="OMP_efflux"/>
</dbReference>
<evidence type="ECO:0000256" key="5">
    <source>
        <dbReference type="ARBA" id="ARBA00022692"/>
    </source>
</evidence>
<dbReference type="PANTHER" id="PTHR30026">
    <property type="entry name" value="OUTER MEMBRANE PROTEIN TOLC"/>
    <property type="match status" value="1"/>
</dbReference>
<dbReference type="AlphaFoldDB" id="A0A931H7V5"/>
<dbReference type="Proteomes" id="UP000651050">
    <property type="component" value="Unassembled WGS sequence"/>
</dbReference>
<evidence type="ECO:0000256" key="4">
    <source>
        <dbReference type="ARBA" id="ARBA00022452"/>
    </source>
</evidence>
<accession>A0A931H7V5</accession>
<dbReference type="Pfam" id="PF02321">
    <property type="entry name" value="OEP"/>
    <property type="match status" value="2"/>
</dbReference>
<dbReference type="GO" id="GO:0009279">
    <property type="term" value="C:cell outer membrane"/>
    <property type="evidence" value="ECO:0007669"/>
    <property type="project" value="UniProtKB-SubCell"/>
</dbReference>
<evidence type="ECO:0000256" key="1">
    <source>
        <dbReference type="ARBA" id="ARBA00004442"/>
    </source>
</evidence>
<evidence type="ECO:0000256" key="2">
    <source>
        <dbReference type="ARBA" id="ARBA00007613"/>
    </source>
</evidence>
<dbReference type="EMBL" id="JADWYS010000001">
    <property type="protein sequence ID" value="MBG9390042.1"/>
    <property type="molecule type" value="Genomic_DNA"/>
</dbReference>
<comment type="caution">
    <text evidence="8">The sequence shown here is derived from an EMBL/GenBank/DDBJ whole genome shotgun (WGS) entry which is preliminary data.</text>
</comment>
<gene>
    <name evidence="8" type="ORF">I5803_18585</name>
</gene>
<keyword evidence="4" id="KW-1134">Transmembrane beta strand</keyword>
<evidence type="ECO:0000256" key="3">
    <source>
        <dbReference type="ARBA" id="ARBA00022448"/>
    </source>
</evidence>
<keyword evidence="5" id="KW-0812">Transmembrane</keyword>
<evidence type="ECO:0000256" key="6">
    <source>
        <dbReference type="ARBA" id="ARBA00023136"/>
    </source>
</evidence>
<protein>
    <submittedName>
        <fullName evidence="8">TolC family protein</fullName>
    </submittedName>
</protein>
<proteinExistence type="inferred from homology"/>
<comment type="similarity">
    <text evidence="2">Belongs to the outer membrane factor (OMF) (TC 1.B.17) family.</text>
</comment>
<dbReference type="InterPro" id="IPR051906">
    <property type="entry name" value="TolC-like"/>
</dbReference>
<name>A0A931H7V5_9BURK</name>
<evidence type="ECO:0000256" key="7">
    <source>
        <dbReference type="ARBA" id="ARBA00023237"/>
    </source>
</evidence>
<dbReference type="GO" id="GO:0015562">
    <property type="term" value="F:efflux transmembrane transporter activity"/>
    <property type="evidence" value="ECO:0007669"/>
    <property type="project" value="InterPro"/>
</dbReference>
<dbReference type="SUPFAM" id="SSF56954">
    <property type="entry name" value="Outer membrane efflux proteins (OEP)"/>
    <property type="match status" value="1"/>
</dbReference>
<evidence type="ECO:0000313" key="9">
    <source>
        <dbReference type="Proteomes" id="UP000651050"/>
    </source>
</evidence>
<dbReference type="GO" id="GO:0015288">
    <property type="term" value="F:porin activity"/>
    <property type="evidence" value="ECO:0007669"/>
    <property type="project" value="TreeGrafter"/>
</dbReference>
<dbReference type="GO" id="GO:1990281">
    <property type="term" value="C:efflux pump complex"/>
    <property type="evidence" value="ECO:0007669"/>
    <property type="project" value="TreeGrafter"/>
</dbReference>
<sequence length="430" mass="45944">MVVALACVSSGGALAQRMAAADLVRHVIAVDPQLAARRANVRAADGDRLAVQSALYPSIDVSSQIGRAGQKDLPTPSQFSANDGVSRPAYSRSLTISQLLFDSGKSAMELEIARTQILREAIALEKAVNERSLAALQAMLDLAAAREKLSRAKATQGRLEHLVELVQGRMRSGQAPLVELRRSQSRLLEQRRAVAELEGTARQAVKTFSQVTQLDPAKLELIAPPDAAPDIAELEHLRSACEVSCVDVKDAETAVRIAELQLKAMASGFLPKVVLQASASRALNPGGAQAHYASRTVGLVASWNLFAGGGDVGRRRAAAERLDSGRSQKDAVVIESLGQFDRVQQLFLTASEVEQLGKSAAEIASDTRSLAEKGYEAGVRPLLDVADTLVEENRAQAALIDAGTQKNLAWFHLLALHGELARRIGAVDTY</sequence>
<dbReference type="PANTHER" id="PTHR30026:SF20">
    <property type="entry name" value="OUTER MEMBRANE PROTEIN TOLC"/>
    <property type="match status" value="1"/>
</dbReference>
<organism evidence="8 9">
    <name type="scientific">Caenimonas aquaedulcis</name>
    <dbReference type="NCBI Taxonomy" id="2793270"/>
    <lineage>
        <taxon>Bacteria</taxon>
        <taxon>Pseudomonadati</taxon>
        <taxon>Pseudomonadota</taxon>
        <taxon>Betaproteobacteria</taxon>
        <taxon>Burkholderiales</taxon>
        <taxon>Comamonadaceae</taxon>
        <taxon>Caenimonas</taxon>
    </lineage>
</organism>
<keyword evidence="6" id="KW-0472">Membrane</keyword>
<dbReference type="RefSeq" id="WP_196987803.1">
    <property type="nucleotide sequence ID" value="NZ_JADWYS010000001.1"/>
</dbReference>
<reference evidence="8" key="1">
    <citation type="submission" date="2020-11" db="EMBL/GenBank/DDBJ databases">
        <title>Bacterial whole genome sequence for Caenimonas sp. DR4.4.</title>
        <authorList>
            <person name="Le V."/>
            <person name="Ko S.-R."/>
            <person name="Ahn C.-Y."/>
            <person name="Oh H.-M."/>
        </authorList>
    </citation>
    <scope>NUCLEOTIDE SEQUENCE</scope>
    <source>
        <strain evidence="8">DR4.4</strain>
    </source>
</reference>
<dbReference type="Gene3D" id="1.20.1600.10">
    <property type="entry name" value="Outer membrane efflux proteins (OEP)"/>
    <property type="match status" value="1"/>
</dbReference>
<keyword evidence="3" id="KW-0813">Transport</keyword>
<comment type="subcellular location">
    <subcellularLocation>
        <location evidence="1">Cell outer membrane</location>
    </subcellularLocation>
</comment>
<evidence type="ECO:0000313" key="8">
    <source>
        <dbReference type="EMBL" id="MBG9390042.1"/>
    </source>
</evidence>